<dbReference type="PANTHER" id="PTHR33471:SF7">
    <property type="entry name" value="ATP-DEPENDENT ZINC METALLOPROTEASE-RELATED"/>
    <property type="match status" value="1"/>
</dbReference>
<proteinExistence type="predicted"/>
<evidence type="ECO:0000256" key="1">
    <source>
        <dbReference type="SAM" id="Phobius"/>
    </source>
</evidence>
<accession>A0A1J0AH80</accession>
<reference evidence="2 3" key="1">
    <citation type="submission" date="2016-10" db="EMBL/GenBank/DDBJ databases">
        <title>Description of Gloeomargarita lithophora gen. nov., sp. nov., a thylakoid-bearing basal-branching cyanobacterium with intracellular carbonates, and proposal for Gloeomargaritales ord. nov.</title>
        <authorList>
            <person name="Moreira D."/>
            <person name="Tavera R."/>
            <person name="Benzerara K."/>
            <person name="Skouri-Panet F."/>
            <person name="Couradeau E."/>
            <person name="Gerard E."/>
            <person name="Loussert C."/>
            <person name="Novelo E."/>
            <person name="Zivanovic Y."/>
            <person name="Lopez-Garcia P."/>
        </authorList>
    </citation>
    <scope>NUCLEOTIDE SEQUENCE [LARGE SCALE GENOMIC DNA]</scope>
    <source>
        <strain evidence="2 3">D10</strain>
    </source>
</reference>
<name>A0A1J0AH80_9CYAN</name>
<dbReference type="RefSeq" id="WP_071455598.1">
    <property type="nucleotide sequence ID" value="NZ_CP017675.1"/>
</dbReference>
<dbReference type="AlphaFoldDB" id="A0A1J0AH80"/>
<keyword evidence="1" id="KW-0472">Membrane</keyword>
<dbReference type="GO" id="GO:0006508">
    <property type="term" value="P:proteolysis"/>
    <property type="evidence" value="ECO:0007669"/>
    <property type="project" value="InterPro"/>
</dbReference>
<evidence type="ECO:0008006" key="4">
    <source>
        <dbReference type="Google" id="ProtNLM"/>
    </source>
</evidence>
<dbReference type="PANTHER" id="PTHR33471">
    <property type="entry name" value="ATP-DEPENDENT ZINC METALLOPROTEASE-RELATED"/>
    <property type="match status" value="1"/>
</dbReference>
<dbReference type="Proteomes" id="UP000180235">
    <property type="component" value="Chromosome"/>
</dbReference>
<dbReference type="GO" id="GO:0005524">
    <property type="term" value="F:ATP binding"/>
    <property type="evidence" value="ECO:0007669"/>
    <property type="project" value="InterPro"/>
</dbReference>
<dbReference type="STRING" id="1188229.GlitD10_2940"/>
<organism evidence="2 3">
    <name type="scientific">Gloeomargarita lithophora Alchichica-D10</name>
    <dbReference type="NCBI Taxonomy" id="1188229"/>
    <lineage>
        <taxon>Bacteria</taxon>
        <taxon>Bacillati</taxon>
        <taxon>Cyanobacteriota</taxon>
        <taxon>Cyanophyceae</taxon>
        <taxon>Gloeomargaritales</taxon>
        <taxon>Gloeomargaritaceae</taxon>
        <taxon>Gloeomargarita</taxon>
    </lineage>
</organism>
<evidence type="ECO:0000313" key="3">
    <source>
        <dbReference type="Proteomes" id="UP000180235"/>
    </source>
</evidence>
<keyword evidence="1" id="KW-0812">Transmembrane</keyword>
<keyword evidence="3" id="KW-1185">Reference proteome</keyword>
<gene>
    <name evidence="2" type="ORF">GlitD10_2940</name>
</gene>
<protein>
    <recommendedName>
        <fullName evidence="4">ATP-dependent Zn protease</fullName>
    </recommendedName>
</protein>
<dbReference type="KEGG" id="glt:GlitD10_2940"/>
<dbReference type="GO" id="GO:0004222">
    <property type="term" value="F:metalloendopeptidase activity"/>
    <property type="evidence" value="ECO:0007669"/>
    <property type="project" value="InterPro"/>
</dbReference>
<sequence>MDERQINGVAVVVFGLTVTALLAPLFPWFTGVIAGGTFLLLGLATADAWVWQSQGLTLLLGLWPVPRERVVHHEAGHFLVAHLMGIPIEDYTLNPWSSWRRGYPPGEAGVRFGAIPPALLPRCPVLWLAGIAAESWVFGQALGGATDRHQAGALLASFPPTEREWRLRAAYREAQQLLQNHWPTYLTLVTAMTQNQSVTDCLTLLATARLNGSTAGAPDS</sequence>
<dbReference type="SUPFAM" id="SSF140990">
    <property type="entry name" value="FtsH protease domain-like"/>
    <property type="match status" value="1"/>
</dbReference>
<evidence type="ECO:0000313" key="2">
    <source>
        <dbReference type="EMBL" id="APB35285.1"/>
    </source>
</evidence>
<dbReference type="InterPro" id="IPR037219">
    <property type="entry name" value="Peptidase_M41-like"/>
</dbReference>
<dbReference type="EMBL" id="CP017675">
    <property type="protein sequence ID" value="APB35285.1"/>
    <property type="molecule type" value="Genomic_DNA"/>
</dbReference>
<dbReference type="Gene3D" id="1.20.58.760">
    <property type="entry name" value="Peptidase M41"/>
    <property type="match status" value="1"/>
</dbReference>
<feature type="transmembrane region" description="Helical" evidence="1">
    <location>
        <begin position="7"/>
        <end position="26"/>
    </location>
</feature>
<dbReference type="GO" id="GO:0004176">
    <property type="term" value="F:ATP-dependent peptidase activity"/>
    <property type="evidence" value="ECO:0007669"/>
    <property type="project" value="InterPro"/>
</dbReference>
<dbReference type="OrthoDB" id="448792at2"/>
<keyword evidence="1" id="KW-1133">Transmembrane helix</keyword>